<dbReference type="Pfam" id="PF24140">
    <property type="entry name" value="TPR_TNPO3_IPO13_3rd"/>
    <property type="match status" value="1"/>
</dbReference>
<dbReference type="InterPro" id="IPR011989">
    <property type="entry name" value="ARM-like"/>
</dbReference>
<comment type="similarity">
    <text evidence="2">Belongs to the importin beta family.</text>
</comment>
<keyword evidence="10" id="KW-1185">Reference proteome</keyword>
<dbReference type="InterPro" id="IPR040520">
    <property type="entry name" value="Importin_rep_3"/>
</dbReference>
<evidence type="ECO:0000256" key="3">
    <source>
        <dbReference type="ARBA" id="ARBA00016020"/>
    </source>
</evidence>
<dbReference type="Proteomes" id="UP000001593">
    <property type="component" value="Unassembled WGS sequence"/>
</dbReference>
<dbReference type="Pfam" id="PF18806">
    <property type="entry name" value="Importin_rep_3"/>
    <property type="match status" value="1"/>
</dbReference>
<dbReference type="OMA" id="KYPAEMA"/>
<evidence type="ECO:0000256" key="2">
    <source>
        <dbReference type="ARBA" id="ARBA00007991"/>
    </source>
</evidence>
<keyword evidence="7" id="KW-0539">Nucleus</keyword>
<feature type="domain" description="Exportin-1/Importin-beta-like" evidence="8">
    <location>
        <begin position="32"/>
        <end position="177"/>
    </location>
</feature>
<dbReference type="STRING" id="45351.A7RKB0"/>
<dbReference type="InterPro" id="IPR057942">
    <property type="entry name" value="TPR_TNPO3_IPO13_3rd"/>
</dbReference>
<dbReference type="PANTHER" id="PTHR12363">
    <property type="entry name" value="TRANSPORTIN 3 AND IMPORTIN 13"/>
    <property type="match status" value="1"/>
</dbReference>
<dbReference type="InterPro" id="IPR016024">
    <property type="entry name" value="ARM-type_fold"/>
</dbReference>
<accession>A7RKB0</accession>
<name>A7RKB0_NEMVE</name>
<dbReference type="Gene3D" id="1.25.10.10">
    <property type="entry name" value="Leucine-rich Repeat Variant"/>
    <property type="match status" value="1"/>
</dbReference>
<dbReference type="InParanoid" id="A7RKB0"/>
<dbReference type="InterPro" id="IPR051345">
    <property type="entry name" value="Importin_beta-like_NTR"/>
</dbReference>
<comment type="subcellular location">
    <subcellularLocation>
        <location evidence="1">Nucleus</location>
    </subcellularLocation>
</comment>
<dbReference type="PANTHER" id="PTHR12363:SF33">
    <property type="entry name" value="IMPORTIN-13"/>
    <property type="match status" value="1"/>
</dbReference>
<keyword evidence="6" id="KW-0653">Protein transport</keyword>
<dbReference type="eggNOG" id="KOG2022">
    <property type="taxonomic scope" value="Eukaryota"/>
</dbReference>
<proteinExistence type="inferred from homology"/>
<evidence type="ECO:0000256" key="4">
    <source>
        <dbReference type="ARBA" id="ARBA00022448"/>
    </source>
</evidence>
<dbReference type="InterPro" id="IPR040709">
    <property type="entry name" value="Importin_rep_1"/>
</dbReference>
<dbReference type="Pfam" id="PF24138">
    <property type="entry name" value="TPR_TNPO3_IPO13_2nd"/>
    <property type="match status" value="1"/>
</dbReference>
<dbReference type="InterPro" id="IPR057941">
    <property type="entry name" value="TPR_TNPO3_IPO13_2nd"/>
</dbReference>
<organism evidence="9 10">
    <name type="scientific">Nematostella vectensis</name>
    <name type="common">Starlet sea anemone</name>
    <dbReference type="NCBI Taxonomy" id="45351"/>
    <lineage>
        <taxon>Eukaryota</taxon>
        <taxon>Metazoa</taxon>
        <taxon>Cnidaria</taxon>
        <taxon>Anthozoa</taxon>
        <taxon>Hexacorallia</taxon>
        <taxon>Actiniaria</taxon>
        <taxon>Edwardsiidae</taxon>
        <taxon>Nematostella</taxon>
    </lineage>
</organism>
<evidence type="ECO:0000256" key="1">
    <source>
        <dbReference type="ARBA" id="ARBA00004123"/>
    </source>
</evidence>
<protein>
    <recommendedName>
        <fullName evidence="3">Importin-13</fullName>
    </recommendedName>
</protein>
<dbReference type="FunCoup" id="A7RKB0">
    <property type="interactions" value="685"/>
</dbReference>
<dbReference type="SUPFAM" id="SSF48371">
    <property type="entry name" value="ARM repeat"/>
    <property type="match status" value="1"/>
</dbReference>
<evidence type="ECO:0000313" key="10">
    <source>
        <dbReference type="Proteomes" id="UP000001593"/>
    </source>
</evidence>
<reference evidence="9 10" key="1">
    <citation type="journal article" date="2007" name="Science">
        <title>Sea anemone genome reveals ancestral eumetazoan gene repertoire and genomic organization.</title>
        <authorList>
            <person name="Putnam N.H."/>
            <person name="Srivastava M."/>
            <person name="Hellsten U."/>
            <person name="Dirks B."/>
            <person name="Chapman J."/>
            <person name="Salamov A."/>
            <person name="Terry A."/>
            <person name="Shapiro H."/>
            <person name="Lindquist E."/>
            <person name="Kapitonov V.V."/>
            <person name="Jurka J."/>
            <person name="Genikhovich G."/>
            <person name="Grigoriev I.V."/>
            <person name="Lucas S.M."/>
            <person name="Steele R.E."/>
            <person name="Finnerty J.R."/>
            <person name="Technau U."/>
            <person name="Martindale M.Q."/>
            <person name="Rokhsar D.S."/>
        </authorList>
    </citation>
    <scope>NUCLEOTIDE SEQUENCE [LARGE SCALE GENOMIC DNA]</scope>
    <source>
        <strain evidence="10">CH2 X CH6</strain>
    </source>
</reference>
<dbReference type="Pfam" id="PF18773">
    <property type="entry name" value="Importin_rep"/>
    <property type="match status" value="1"/>
</dbReference>
<sequence length="879" mass="99276">MSLVFRSELIEEHYGALRTEILNHILLFARGPKIVSTRLCVALGAFALQMMPEHWTNAVSDIISSLQNVAETQDNAMYNVLLEVLTVLPEEFMSAQLNATRKMELRGELQTAMKQVLKITEKGVSSHSTPHNRLQTLRCLCSWIQFGCSIADIVNHLPSVFEALSNPELFDCAVDLLVDVVTHPTSHRYPSYLWNFISSLVQYHSTLHEALQSGDMDTASGLCRVVTSVVETHTNLLLEPDTEERQQLAMQVVQITLECTNAPGWYPVDDQCSEMTFSFWYTLQDEICSKDPEPMMQLRAAYMPVFSTLTQVFLRKVQYPPETEWAQFSSDEKDQFRYYRQDVADTMIKHQFDVTLSTFGSSMYIYCIMRDHLLHQLYSTLYSLLTNETPSSWQSVEATLYLVQSISENVEPEEESYMPAIFSLLSQLPPQADISQTALLMVGSYSEWLKCHPDQLRTVLPVLLGGLSQADLASASTQALRGICEECVQDLDTDVQQTILTHCQAALAGKVIKERERIRCMECIGYTLSYNPLDRLVERLQSSVGPYVHLLAQVVTQQPSQDSKQRLQFYLKMFAVLFKCLDPEIKPSEVHPSAVVLKEIMPSLKSLQPWIGDNDVIQDLCLCLERAIDTIRDHMDELVAIVGEIFVLFFTDSSSPALLDSAAMFVGMYGCEEKHFGTVAEVFQKLISHSLCLLQTSVRDHGDILQNFMQLVMRGLKANAKMVFNCEDMAIQIVQCGLTAIELPETYAVRAACRFWVEFVNTCEASDFTRRTLDAYGQHLVDRVIKGIGGGVPRPCAELLAEILVALNKHCKDSIARWMQPFIAVEGFPSTLVNTQQKQNFYSSVMRGHSNKKRVKDAVKEFSLLCRGLYGTEYAAAYS</sequence>
<keyword evidence="5" id="KW-0677">Repeat</keyword>
<dbReference type="EMBL" id="DS469515">
    <property type="protein sequence ID" value="EDO48216.1"/>
    <property type="molecule type" value="Genomic_DNA"/>
</dbReference>
<gene>
    <name evidence="9" type="ORF">NEMVEDRAFT_v1g238900</name>
</gene>
<dbReference type="Pfam" id="PF08389">
    <property type="entry name" value="Xpo1"/>
    <property type="match status" value="1"/>
</dbReference>
<evidence type="ECO:0000256" key="6">
    <source>
        <dbReference type="ARBA" id="ARBA00022927"/>
    </source>
</evidence>
<dbReference type="PhylomeDB" id="A7RKB0"/>
<keyword evidence="4" id="KW-0813">Transport</keyword>
<evidence type="ECO:0000256" key="5">
    <source>
        <dbReference type="ARBA" id="ARBA00022737"/>
    </source>
</evidence>
<dbReference type="GO" id="GO:0005737">
    <property type="term" value="C:cytoplasm"/>
    <property type="evidence" value="ECO:0000318"/>
    <property type="project" value="GO_Central"/>
</dbReference>
<evidence type="ECO:0000313" key="9">
    <source>
        <dbReference type="EMBL" id="EDO48216.1"/>
    </source>
</evidence>
<dbReference type="GO" id="GO:0005634">
    <property type="term" value="C:nucleus"/>
    <property type="evidence" value="ECO:0007669"/>
    <property type="project" value="UniProtKB-SubCell"/>
</dbReference>
<dbReference type="InterPro" id="IPR013598">
    <property type="entry name" value="Exportin-1/Importin-b-like"/>
</dbReference>
<dbReference type="HOGENOM" id="CLU_005996_3_0_1"/>
<dbReference type="GO" id="GO:0006606">
    <property type="term" value="P:protein import into nucleus"/>
    <property type="evidence" value="ECO:0000318"/>
    <property type="project" value="GO_Central"/>
</dbReference>
<evidence type="ECO:0000259" key="8">
    <source>
        <dbReference type="Pfam" id="PF08389"/>
    </source>
</evidence>
<dbReference type="AlphaFoldDB" id="A7RKB0"/>
<evidence type="ECO:0000256" key="7">
    <source>
        <dbReference type="ARBA" id="ARBA00023242"/>
    </source>
</evidence>